<dbReference type="InterPro" id="IPR041588">
    <property type="entry name" value="Integrase_H2C2"/>
</dbReference>
<keyword evidence="5" id="KW-1185">Reference proteome</keyword>
<dbReference type="OrthoDB" id="6766746at2759"/>
<dbReference type="EC" id="2.7.7.49" evidence="1"/>
<evidence type="ECO:0000256" key="2">
    <source>
        <dbReference type="SAM" id="MobiDB-lite"/>
    </source>
</evidence>
<dbReference type="PANTHER" id="PTHR37984">
    <property type="entry name" value="PROTEIN CBG26694"/>
    <property type="match status" value="1"/>
</dbReference>
<evidence type="ECO:0000256" key="1">
    <source>
        <dbReference type="ARBA" id="ARBA00012493"/>
    </source>
</evidence>
<evidence type="ECO:0000313" key="5">
    <source>
        <dbReference type="Proteomes" id="UP000499080"/>
    </source>
</evidence>
<dbReference type="Gene3D" id="1.10.340.70">
    <property type="match status" value="1"/>
</dbReference>
<dbReference type="FunFam" id="1.10.340.70:FF:000001">
    <property type="entry name" value="Retrovirus-related Pol polyprotein from transposon gypsy-like Protein"/>
    <property type="match status" value="1"/>
</dbReference>
<feature type="domain" description="Integrase zinc-binding" evidence="3">
    <location>
        <begin position="22"/>
        <end position="75"/>
    </location>
</feature>
<comment type="caution">
    <text evidence="4">The sequence shown here is derived from an EMBL/GenBank/DDBJ whole genome shotgun (WGS) entry which is preliminary data.</text>
</comment>
<dbReference type="GO" id="GO:0003964">
    <property type="term" value="F:RNA-directed DNA polymerase activity"/>
    <property type="evidence" value="ECO:0007669"/>
    <property type="project" value="UniProtKB-EC"/>
</dbReference>
<dbReference type="EMBL" id="BGPR01004080">
    <property type="protein sequence ID" value="GBM95678.1"/>
    <property type="molecule type" value="Genomic_DNA"/>
</dbReference>
<protein>
    <recommendedName>
        <fullName evidence="1">RNA-directed DNA polymerase</fullName>
        <ecNumber evidence="1">2.7.7.49</ecNumber>
    </recommendedName>
</protein>
<evidence type="ECO:0000259" key="3">
    <source>
        <dbReference type="Pfam" id="PF17921"/>
    </source>
</evidence>
<dbReference type="AlphaFoldDB" id="A0A4Y2K1K1"/>
<organism evidence="4 5">
    <name type="scientific">Araneus ventricosus</name>
    <name type="common">Orbweaver spider</name>
    <name type="synonym">Epeira ventricosa</name>
    <dbReference type="NCBI Taxonomy" id="182803"/>
    <lineage>
        <taxon>Eukaryota</taxon>
        <taxon>Metazoa</taxon>
        <taxon>Ecdysozoa</taxon>
        <taxon>Arthropoda</taxon>
        <taxon>Chelicerata</taxon>
        <taxon>Arachnida</taxon>
        <taxon>Araneae</taxon>
        <taxon>Araneomorphae</taxon>
        <taxon>Entelegynae</taxon>
        <taxon>Araneoidea</taxon>
        <taxon>Araneidae</taxon>
        <taxon>Araneus</taxon>
    </lineage>
</organism>
<name>A0A4Y2K1K1_ARAVE</name>
<gene>
    <name evidence="4" type="ORF">AVEN_40184_1</name>
</gene>
<sequence>MVFYIVNGRVMMEALVDGNLIIPKSRIQEVLRKTHASTSEEHFGVMKTLSRTRKQFYWDRLRADVEKWCRDRQVCSVLVRKGPKTEQRRSVTGWAPTQMLFSRTSRSPCDILFGRPSATPSSPNENMNNLEARLESGHGSVRERIKLTSERTKTRYDSRATAHDFE</sequence>
<dbReference type="PANTHER" id="PTHR37984:SF5">
    <property type="entry name" value="PROTEIN NYNRIN-LIKE"/>
    <property type="match status" value="1"/>
</dbReference>
<feature type="region of interest" description="Disordered" evidence="2">
    <location>
        <begin position="147"/>
        <end position="166"/>
    </location>
</feature>
<dbReference type="Proteomes" id="UP000499080">
    <property type="component" value="Unassembled WGS sequence"/>
</dbReference>
<dbReference type="InterPro" id="IPR050951">
    <property type="entry name" value="Retrovirus_Pol_polyprotein"/>
</dbReference>
<proteinExistence type="predicted"/>
<dbReference type="Pfam" id="PF17921">
    <property type="entry name" value="Integrase_H2C2"/>
    <property type="match status" value="1"/>
</dbReference>
<reference evidence="4 5" key="1">
    <citation type="journal article" date="2019" name="Sci. Rep.">
        <title>Orb-weaving spider Araneus ventricosus genome elucidates the spidroin gene catalogue.</title>
        <authorList>
            <person name="Kono N."/>
            <person name="Nakamura H."/>
            <person name="Ohtoshi R."/>
            <person name="Moran D.A.P."/>
            <person name="Shinohara A."/>
            <person name="Yoshida Y."/>
            <person name="Fujiwara M."/>
            <person name="Mori M."/>
            <person name="Tomita M."/>
            <person name="Arakawa K."/>
        </authorList>
    </citation>
    <scope>NUCLEOTIDE SEQUENCE [LARGE SCALE GENOMIC DNA]</scope>
</reference>
<accession>A0A4Y2K1K1</accession>
<evidence type="ECO:0000313" key="4">
    <source>
        <dbReference type="EMBL" id="GBM95678.1"/>
    </source>
</evidence>